<evidence type="ECO:0000313" key="4">
    <source>
        <dbReference type="EMBL" id="KAB2813873.1"/>
    </source>
</evidence>
<dbReference type="Proteomes" id="UP000468650">
    <property type="component" value="Unassembled WGS sequence"/>
</dbReference>
<organism evidence="4 5">
    <name type="scientific">Phaeocystidibacter luteus</name>
    <dbReference type="NCBI Taxonomy" id="911197"/>
    <lineage>
        <taxon>Bacteria</taxon>
        <taxon>Pseudomonadati</taxon>
        <taxon>Bacteroidota</taxon>
        <taxon>Flavobacteriia</taxon>
        <taxon>Flavobacteriales</taxon>
        <taxon>Phaeocystidibacteraceae</taxon>
        <taxon>Phaeocystidibacter</taxon>
    </lineage>
</organism>
<name>A0A6N6RJI0_9FLAO</name>
<dbReference type="NCBIfam" id="TIGR04183">
    <property type="entry name" value="Por_Secre_tail"/>
    <property type="match status" value="1"/>
</dbReference>
<dbReference type="AlphaFoldDB" id="A0A6N6RJI0"/>
<dbReference type="SUPFAM" id="SSF49299">
    <property type="entry name" value="PKD domain"/>
    <property type="match status" value="1"/>
</dbReference>
<evidence type="ECO:0000259" key="3">
    <source>
        <dbReference type="Pfam" id="PF18962"/>
    </source>
</evidence>
<feature type="domain" description="Secretion system C-terminal sorting" evidence="3">
    <location>
        <begin position="362"/>
        <end position="435"/>
    </location>
</feature>
<accession>A0A6N6RJI0</accession>
<keyword evidence="1 2" id="KW-0732">Signal</keyword>
<dbReference type="OrthoDB" id="9765926at2"/>
<protein>
    <submittedName>
        <fullName evidence="4">T9SS type A sorting domain-containing protein</fullName>
    </submittedName>
</protein>
<evidence type="ECO:0000256" key="2">
    <source>
        <dbReference type="SAM" id="SignalP"/>
    </source>
</evidence>
<gene>
    <name evidence="4" type="ORF">F8C67_04095</name>
</gene>
<dbReference type="InterPro" id="IPR013783">
    <property type="entry name" value="Ig-like_fold"/>
</dbReference>
<dbReference type="InterPro" id="IPR026444">
    <property type="entry name" value="Secre_tail"/>
</dbReference>
<feature type="chain" id="PRO_5026862158" evidence="2">
    <location>
        <begin position="23"/>
        <end position="436"/>
    </location>
</feature>
<evidence type="ECO:0000256" key="1">
    <source>
        <dbReference type="ARBA" id="ARBA00022729"/>
    </source>
</evidence>
<sequence>MRHLVKTIALLGVMLLTHRGAAQLVSSQSISYSPQPVLECNSTGALVGVQKNCTNIALNGTGASIGADTTTIVLDYTLGPICLGAIANVTESVSVGQIPSTCTTIEVICNLNGTLDDISYYPITVGACCQVTADFNIIPSNTICIGDTVQFENASASATGFRWYEGSTLVSTSVDHMGLFSQPGQFQISLVAYDTACSDSITKTITMVDPSVDLGADTAVCLSAGYMLSAGANRDSVMWSTGETTNTIVVNQPGTYQVTTYTNKCMGVDSIVISGLTEPEVQLGADTAICVGDTLYLDVTQSGSATYLWNDGSTSATYAVGGPGQYYVMVTSGDGCMAADTIEVTLDSCFASLIENEISLSIYPNPTSGSIQIKSESFDSGTTLEVLSVSGQRVTLRELETGVEVQTVDLSELNSGVYMIRISNELGATTRRIIIE</sequence>
<proteinExistence type="predicted"/>
<dbReference type="Gene3D" id="2.60.40.10">
    <property type="entry name" value="Immunoglobulins"/>
    <property type="match status" value="1"/>
</dbReference>
<dbReference type="RefSeq" id="WP_151666541.1">
    <property type="nucleotide sequence ID" value="NZ_WBVO01000002.1"/>
</dbReference>
<feature type="signal peptide" evidence="2">
    <location>
        <begin position="1"/>
        <end position="22"/>
    </location>
</feature>
<dbReference type="InterPro" id="IPR035986">
    <property type="entry name" value="PKD_dom_sf"/>
</dbReference>
<keyword evidence="5" id="KW-1185">Reference proteome</keyword>
<dbReference type="Pfam" id="PF18962">
    <property type="entry name" value="Por_Secre_tail"/>
    <property type="match status" value="1"/>
</dbReference>
<dbReference type="EMBL" id="WBVO01000002">
    <property type="protein sequence ID" value="KAB2813873.1"/>
    <property type="molecule type" value="Genomic_DNA"/>
</dbReference>
<comment type="caution">
    <text evidence="4">The sequence shown here is derived from an EMBL/GenBank/DDBJ whole genome shotgun (WGS) entry which is preliminary data.</text>
</comment>
<evidence type="ECO:0000313" key="5">
    <source>
        <dbReference type="Proteomes" id="UP000468650"/>
    </source>
</evidence>
<reference evidence="4 5" key="1">
    <citation type="submission" date="2019-09" db="EMBL/GenBank/DDBJ databases">
        <title>Genomes of family Cryomorphaceae.</title>
        <authorList>
            <person name="Bowman J.P."/>
        </authorList>
    </citation>
    <scope>NUCLEOTIDE SEQUENCE [LARGE SCALE GENOMIC DNA]</scope>
    <source>
        <strain evidence="4 5">LMG 25704</strain>
    </source>
</reference>